<dbReference type="EMBL" id="CYPW01000017">
    <property type="protein sequence ID" value="CUH52293.1"/>
    <property type="molecule type" value="Genomic_DNA"/>
</dbReference>
<feature type="domain" description="GGDEF" evidence="3">
    <location>
        <begin position="103"/>
        <end position="239"/>
    </location>
</feature>
<dbReference type="OrthoDB" id="9814202at2"/>
<keyword evidence="4" id="KW-0378">Hydrolase</keyword>
<keyword evidence="1" id="KW-1133">Transmembrane helix</keyword>
<gene>
    <name evidence="4" type="primary">gmr_1</name>
    <name evidence="4" type="ORF">SHM7688_01739</name>
</gene>
<evidence type="ECO:0000259" key="3">
    <source>
        <dbReference type="PROSITE" id="PS50887"/>
    </source>
</evidence>
<dbReference type="SUPFAM" id="SSF141868">
    <property type="entry name" value="EAL domain-like"/>
    <property type="match status" value="1"/>
</dbReference>
<evidence type="ECO:0000313" key="4">
    <source>
        <dbReference type="EMBL" id="CUH52293.1"/>
    </source>
</evidence>
<evidence type="ECO:0000256" key="1">
    <source>
        <dbReference type="SAM" id="Phobius"/>
    </source>
</evidence>
<dbReference type="Pfam" id="PF00990">
    <property type="entry name" value="GGDEF"/>
    <property type="match status" value="1"/>
</dbReference>
<dbReference type="SMART" id="SM00267">
    <property type="entry name" value="GGDEF"/>
    <property type="match status" value="1"/>
</dbReference>
<dbReference type="SUPFAM" id="SSF55073">
    <property type="entry name" value="Nucleotide cyclase"/>
    <property type="match status" value="1"/>
</dbReference>
<dbReference type="GO" id="GO:0071111">
    <property type="term" value="F:cyclic-guanylate-specific phosphodiesterase activity"/>
    <property type="evidence" value="ECO:0007669"/>
    <property type="project" value="UniProtKB-EC"/>
</dbReference>
<dbReference type="PROSITE" id="PS50887">
    <property type="entry name" value="GGDEF"/>
    <property type="match status" value="1"/>
</dbReference>
<keyword evidence="5" id="KW-1185">Reference proteome</keyword>
<dbReference type="NCBIfam" id="TIGR00254">
    <property type="entry name" value="GGDEF"/>
    <property type="match status" value="1"/>
</dbReference>
<dbReference type="Gene3D" id="3.30.70.270">
    <property type="match status" value="1"/>
</dbReference>
<keyword evidence="1" id="KW-0472">Membrane</keyword>
<feature type="transmembrane region" description="Helical" evidence="1">
    <location>
        <begin position="44"/>
        <end position="64"/>
    </location>
</feature>
<feature type="domain" description="EAL" evidence="2">
    <location>
        <begin position="248"/>
        <end position="503"/>
    </location>
</feature>
<dbReference type="PANTHER" id="PTHR33121">
    <property type="entry name" value="CYCLIC DI-GMP PHOSPHODIESTERASE PDEF"/>
    <property type="match status" value="1"/>
</dbReference>
<dbReference type="InterPro" id="IPR035919">
    <property type="entry name" value="EAL_sf"/>
</dbReference>
<organism evidence="4 5">
    <name type="scientific">Shimia marina</name>
    <dbReference type="NCBI Taxonomy" id="321267"/>
    <lineage>
        <taxon>Bacteria</taxon>
        <taxon>Pseudomonadati</taxon>
        <taxon>Pseudomonadota</taxon>
        <taxon>Alphaproteobacteria</taxon>
        <taxon>Rhodobacterales</taxon>
        <taxon>Roseobacteraceae</taxon>
    </lineage>
</organism>
<sequence length="517" mass="57017">MQSRLDSLSSSLRAFWTRETALRRALPVLIPAICLGAWYAFGEIGLLICVFFLPLPLLIAASVFSGTKRRFRAEIDGLTGLLTPAGFEHRMQEKLVTLDEDGQTTACFALKIDNFARLRENHGDQAAEEVLRYVADRLKSALRNGDLVARAGDAAFTVALEPVSHIDVDSGVQMATRFQTALEEPIPLQMASIYVSCSVGFCLSSRLNRPSATAMIQAADMALHEAQLTGDSNIRAYSTDMGRKVISRRKTQSEAARTLQRDQIRAWFQPQVSTDTGLVTGFEALARWEHPERGILAPIQFLDVLHQTGQMGQLADLMLRQSLDAVRAWDDAGFKVPMVGVNFAGEELRSPTLVERIQWELDRTELDASRLGIEVLESVVAGTPDDMVVRNVEAISALGCSIDLDDFGTGHASISSIRRLPVKRIKIDRSFVTNIDRDPEQQRMIAAIVTMAERLGLETLAEGVENPSEHTMLAQLGCSHVQGFGIARPMPFHETLKWMTAHQEKIGPALKIGNKPS</sequence>
<dbReference type="InterPro" id="IPR000160">
    <property type="entry name" value="GGDEF_dom"/>
</dbReference>
<dbReference type="Proteomes" id="UP000054823">
    <property type="component" value="Unassembled WGS sequence"/>
</dbReference>
<name>A0A0P1FC16_9RHOB</name>
<proteinExistence type="predicted"/>
<dbReference type="InterPro" id="IPR043128">
    <property type="entry name" value="Rev_trsase/Diguanyl_cyclase"/>
</dbReference>
<dbReference type="AlphaFoldDB" id="A0A0P1FC16"/>
<keyword evidence="1" id="KW-0812">Transmembrane</keyword>
<dbReference type="PROSITE" id="PS50883">
    <property type="entry name" value="EAL"/>
    <property type="match status" value="1"/>
</dbReference>
<dbReference type="CDD" id="cd01949">
    <property type="entry name" value="GGDEF"/>
    <property type="match status" value="1"/>
</dbReference>
<dbReference type="EC" id="3.1.4.52" evidence="4"/>
<dbReference type="InterPro" id="IPR029787">
    <property type="entry name" value="Nucleotide_cyclase"/>
</dbReference>
<dbReference type="Gene3D" id="3.20.20.450">
    <property type="entry name" value="EAL domain"/>
    <property type="match status" value="1"/>
</dbReference>
<accession>A0A0P1FC16</accession>
<dbReference type="RefSeq" id="WP_083498998.1">
    <property type="nucleotide sequence ID" value="NZ_CYPW01000017.1"/>
</dbReference>
<evidence type="ECO:0000313" key="5">
    <source>
        <dbReference type="Proteomes" id="UP000054823"/>
    </source>
</evidence>
<dbReference type="SMART" id="SM00052">
    <property type="entry name" value="EAL"/>
    <property type="match status" value="1"/>
</dbReference>
<dbReference type="STRING" id="321267.SHM7688_01739"/>
<dbReference type="PANTHER" id="PTHR33121:SF70">
    <property type="entry name" value="SIGNALING PROTEIN YKOW"/>
    <property type="match status" value="1"/>
</dbReference>
<protein>
    <submittedName>
        <fullName evidence="4">Cyclic di-GMP phosphodiesterase Gmr</fullName>
        <ecNumber evidence="4">3.1.4.52</ecNumber>
    </submittedName>
</protein>
<evidence type="ECO:0000259" key="2">
    <source>
        <dbReference type="PROSITE" id="PS50883"/>
    </source>
</evidence>
<dbReference type="Pfam" id="PF00563">
    <property type="entry name" value="EAL"/>
    <property type="match status" value="1"/>
</dbReference>
<dbReference type="CDD" id="cd01948">
    <property type="entry name" value="EAL"/>
    <property type="match status" value="1"/>
</dbReference>
<reference evidence="4 5" key="1">
    <citation type="submission" date="2015-09" db="EMBL/GenBank/DDBJ databases">
        <authorList>
            <consortium name="Swine Surveillance"/>
        </authorList>
    </citation>
    <scope>NUCLEOTIDE SEQUENCE [LARGE SCALE GENOMIC DNA]</scope>
    <source>
        <strain evidence="4 5">CECT 7688</strain>
    </source>
</reference>
<feature type="transmembrane region" description="Helical" evidence="1">
    <location>
        <begin position="21"/>
        <end position="38"/>
    </location>
</feature>
<dbReference type="InterPro" id="IPR001633">
    <property type="entry name" value="EAL_dom"/>
</dbReference>
<dbReference type="InterPro" id="IPR050706">
    <property type="entry name" value="Cyclic-di-GMP_PDE-like"/>
</dbReference>